<dbReference type="PATRIC" id="fig|178901.16.peg.367"/>
<feature type="compositionally biased region" description="Basic and acidic residues" evidence="1">
    <location>
        <begin position="23"/>
        <end position="41"/>
    </location>
</feature>
<accession>A0A177GEW1</accession>
<dbReference type="STRING" id="178901.AmDm5_0353"/>
<comment type="caution">
    <text evidence="2">The sequence shown here is derived from an EMBL/GenBank/DDBJ whole genome shotgun (WGS) entry which is preliminary data.</text>
</comment>
<protein>
    <submittedName>
        <fullName evidence="2">Uncharacterized protein</fullName>
    </submittedName>
</protein>
<feature type="compositionally biased region" description="Basic and acidic residues" evidence="1">
    <location>
        <begin position="1"/>
        <end position="15"/>
    </location>
</feature>
<dbReference type="AlphaFoldDB" id="A0A177GEW1"/>
<evidence type="ECO:0000313" key="3">
    <source>
        <dbReference type="Proteomes" id="UP000077349"/>
    </source>
</evidence>
<reference evidence="2 3" key="1">
    <citation type="submission" date="2016-03" db="EMBL/GenBank/DDBJ databases">
        <title>Draft genome sequence of Acetobacter malorum CECT 7742, a strain isolated from strawberry vinegar.</title>
        <authorList>
            <person name="Sainz F."/>
            <person name="Mas A."/>
            <person name="Torija M.J."/>
        </authorList>
    </citation>
    <scope>NUCLEOTIDE SEQUENCE [LARGE SCALE GENOMIC DNA]</scope>
    <source>
        <strain evidence="2 3">CECT 7742</strain>
    </source>
</reference>
<proteinExistence type="predicted"/>
<evidence type="ECO:0000256" key="1">
    <source>
        <dbReference type="SAM" id="MobiDB-lite"/>
    </source>
</evidence>
<dbReference type="Proteomes" id="UP000077349">
    <property type="component" value="Unassembled WGS sequence"/>
</dbReference>
<dbReference type="EMBL" id="LVHD01000003">
    <property type="protein sequence ID" value="OAG78336.1"/>
    <property type="molecule type" value="Genomic_DNA"/>
</dbReference>
<organism evidence="2 3">
    <name type="scientific">Acetobacter malorum</name>
    <dbReference type="NCBI Taxonomy" id="178901"/>
    <lineage>
        <taxon>Bacteria</taxon>
        <taxon>Pseudomonadati</taxon>
        <taxon>Pseudomonadota</taxon>
        <taxon>Alphaproteobacteria</taxon>
        <taxon>Acetobacterales</taxon>
        <taxon>Acetobacteraceae</taxon>
        <taxon>Acetobacter</taxon>
    </lineage>
</organism>
<gene>
    <name evidence="2" type="ORF">Amal_00348</name>
</gene>
<feature type="region of interest" description="Disordered" evidence="1">
    <location>
        <begin position="1"/>
        <end position="47"/>
    </location>
</feature>
<evidence type="ECO:0000313" key="2">
    <source>
        <dbReference type="EMBL" id="OAG78336.1"/>
    </source>
</evidence>
<sequence>MGEEGREGHQADHTTRQHANKGGQRDQPESIFADKRPERRQKPGRRVVGAHMVQQAGHGWAETGRGASVWCFTLSLMPVFSCGREGLISFQQ</sequence>
<name>A0A177GEW1_9PROT</name>